<gene>
    <name evidence="16" type="ORF">ANK1_4041</name>
    <name evidence="17" type="ORF">ANK2_4042</name>
</gene>
<dbReference type="NCBIfam" id="TIGR01783">
    <property type="entry name" value="TonB-siderophor"/>
    <property type="match status" value="1"/>
</dbReference>
<evidence type="ECO:0000256" key="8">
    <source>
        <dbReference type="ARBA" id="ARBA00023004"/>
    </source>
</evidence>
<feature type="domain" description="TonB-dependent receptor plug" evidence="15">
    <location>
        <begin position="91"/>
        <end position="192"/>
    </location>
</feature>
<dbReference type="GO" id="GO:0038023">
    <property type="term" value="F:signaling receptor activity"/>
    <property type="evidence" value="ECO:0007669"/>
    <property type="project" value="InterPro"/>
</dbReference>
<evidence type="ECO:0000256" key="3">
    <source>
        <dbReference type="ARBA" id="ARBA00022448"/>
    </source>
</evidence>
<dbReference type="Gene3D" id="2.40.170.20">
    <property type="entry name" value="TonB-dependent receptor, beta-barrel domain"/>
    <property type="match status" value="1"/>
</dbReference>
<reference evidence="16" key="1">
    <citation type="submission" date="2019-03" db="EMBL/GenBank/DDBJ databases">
        <authorList>
            <person name="Danneels B."/>
        </authorList>
    </citation>
    <scope>NUCLEOTIDE SEQUENCE</scope>
</reference>
<evidence type="ECO:0000256" key="5">
    <source>
        <dbReference type="ARBA" id="ARBA00022496"/>
    </source>
</evidence>
<proteinExistence type="inferred from homology"/>
<keyword evidence="16" id="KW-0675">Receptor</keyword>
<dbReference type="PROSITE" id="PS52016">
    <property type="entry name" value="TONB_DEPENDENT_REC_3"/>
    <property type="match status" value="1"/>
</dbReference>
<keyword evidence="4" id="KW-1134">Transmembrane beta strand</keyword>
<dbReference type="InterPro" id="IPR012910">
    <property type="entry name" value="Plug_dom"/>
</dbReference>
<evidence type="ECO:0000313" key="17">
    <source>
        <dbReference type="EMBL" id="VFR60785.1"/>
    </source>
</evidence>
<keyword evidence="11" id="KW-0472">Membrane</keyword>
<keyword evidence="5" id="KW-0410">Iron transport</keyword>
<evidence type="ECO:0000256" key="6">
    <source>
        <dbReference type="ARBA" id="ARBA00022692"/>
    </source>
</evidence>
<evidence type="ECO:0000313" key="16">
    <source>
        <dbReference type="EMBL" id="VFR31948.1"/>
    </source>
</evidence>
<evidence type="ECO:0000256" key="11">
    <source>
        <dbReference type="ARBA" id="ARBA00023136"/>
    </source>
</evidence>
<evidence type="ECO:0000259" key="15">
    <source>
        <dbReference type="Pfam" id="PF07715"/>
    </source>
</evidence>
<dbReference type="PANTHER" id="PTHR32552">
    <property type="entry name" value="FERRICHROME IRON RECEPTOR-RELATED"/>
    <property type="match status" value="1"/>
</dbReference>
<dbReference type="GO" id="GO:0009279">
    <property type="term" value="C:cell outer membrane"/>
    <property type="evidence" value="ECO:0007669"/>
    <property type="project" value="UniProtKB-SubCell"/>
</dbReference>
<dbReference type="EMBL" id="CAADIF010000005">
    <property type="protein sequence ID" value="VFR60785.1"/>
    <property type="molecule type" value="Genomic_DNA"/>
</dbReference>
<feature type="compositionally biased region" description="Polar residues" evidence="13">
    <location>
        <begin position="47"/>
        <end position="62"/>
    </location>
</feature>
<dbReference type="InterPro" id="IPR036942">
    <property type="entry name" value="Beta-barrel_TonB_sf"/>
</dbReference>
<dbReference type="GO" id="GO:0015891">
    <property type="term" value="P:siderophore transport"/>
    <property type="evidence" value="ECO:0007669"/>
    <property type="project" value="InterPro"/>
</dbReference>
<dbReference type="InterPro" id="IPR010105">
    <property type="entry name" value="TonB_sidphr_rcpt"/>
</dbReference>
<dbReference type="InterPro" id="IPR039426">
    <property type="entry name" value="TonB-dep_rcpt-like"/>
</dbReference>
<dbReference type="PROSITE" id="PS01156">
    <property type="entry name" value="TONB_DEPENDENT_REC_2"/>
    <property type="match status" value="1"/>
</dbReference>
<dbReference type="CDD" id="cd01347">
    <property type="entry name" value="ligand_gated_channel"/>
    <property type="match status" value="1"/>
</dbReference>
<dbReference type="Gene3D" id="2.170.130.10">
    <property type="entry name" value="TonB-dependent receptor, plug domain"/>
    <property type="match status" value="1"/>
</dbReference>
<keyword evidence="7" id="KW-0732">Signal</keyword>
<evidence type="ECO:0000256" key="9">
    <source>
        <dbReference type="ARBA" id="ARBA00023065"/>
    </source>
</evidence>
<keyword evidence="12" id="KW-0998">Cell outer membrane</keyword>
<evidence type="ECO:0000256" key="7">
    <source>
        <dbReference type="ARBA" id="ARBA00022729"/>
    </source>
</evidence>
<evidence type="ECO:0000256" key="1">
    <source>
        <dbReference type="ARBA" id="ARBA00004571"/>
    </source>
</evidence>
<dbReference type="FunFam" id="2.170.130.10:FF:000010">
    <property type="entry name" value="Ferripyoverdine receptor"/>
    <property type="match status" value="1"/>
</dbReference>
<dbReference type="InterPro" id="IPR000531">
    <property type="entry name" value="Beta-barrel_TonB"/>
</dbReference>
<organism evidence="16">
    <name type="scientific">plant metagenome</name>
    <dbReference type="NCBI Taxonomy" id="1297885"/>
    <lineage>
        <taxon>unclassified sequences</taxon>
        <taxon>metagenomes</taxon>
        <taxon>organismal metagenomes</taxon>
    </lineage>
</organism>
<dbReference type="InterPro" id="IPR037066">
    <property type="entry name" value="Plug_dom_sf"/>
</dbReference>
<evidence type="ECO:0000256" key="13">
    <source>
        <dbReference type="SAM" id="MobiDB-lite"/>
    </source>
</evidence>
<feature type="region of interest" description="Disordered" evidence="13">
    <location>
        <begin position="40"/>
        <end position="62"/>
    </location>
</feature>
<evidence type="ECO:0000256" key="4">
    <source>
        <dbReference type="ARBA" id="ARBA00022452"/>
    </source>
</evidence>
<dbReference type="PANTHER" id="PTHR32552:SF74">
    <property type="entry name" value="HYDROXAMATE SIDEROPHORE RECEPTOR FHUE"/>
    <property type="match status" value="1"/>
</dbReference>
<keyword evidence="9" id="KW-0406">Ion transport</keyword>
<dbReference type="AlphaFoldDB" id="A0A484Q0P2"/>
<dbReference type="InterPro" id="IPR010917">
    <property type="entry name" value="TonB_rcpt_CS"/>
</dbReference>
<comment type="similarity">
    <text evidence="2">Belongs to the TonB-dependent receptor family.</text>
</comment>
<accession>A0A484Q0P2</accession>
<evidence type="ECO:0000256" key="10">
    <source>
        <dbReference type="ARBA" id="ARBA00023077"/>
    </source>
</evidence>
<keyword evidence="10" id="KW-0798">TonB box</keyword>
<comment type="subcellular location">
    <subcellularLocation>
        <location evidence="1">Cell outer membrane</location>
        <topology evidence="1">Multi-pass membrane protein</topology>
    </subcellularLocation>
</comment>
<dbReference type="Pfam" id="PF00593">
    <property type="entry name" value="TonB_dep_Rec_b-barrel"/>
    <property type="match status" value="1"/>
</dbReference>
<sequence>MNTMLRPRAIPTQAFVRHLPMAGLALAIYLALAPCASAQDTEAQEPPTGQRSQSAETSEQATTLDTVLVTGRTEGYQVRGTNTATKLPLTLRETPQSLTVFTRQRIEDFNLITISEVLQQTPGVTIQSYDSNRTLFNARGFTINNFMFDGVPTNYTTGAGGNSILSDTSIYERIEVVRGATGLVTGTGNPSATVNMVRKRPTEDFRASTSLSAGSWDYRRGEVDVSGPLTSGGRVRGRFVGAYTDRESFVRFQHDTSPSAYGVIEADLTDTTRVRAGIDYLKTRSDGGSWSAAPLFFSDGTPARMSRSYSTAARWSRWDRESTNAFAVIEQQLPGGWTGRAAYNHRATDTESLLLVGSNTSSFPNRVTGLGMNIADTYSVSETREDSFDLYASGPFQLFGREHELVVGANRYDRDLDTIRAAITSRPYTLTGGFPSVFEWDGDIGRPTIVNFGIPSNIANTAETGYYLAARFNPTDRLKVITGARYTDWETETENFDIDGNFTGRTNAFSDNRLTPYFGAIHDLTDQISVFVSYSDVFTPQNRRDRNDRLIDPLIGANYEYGLKGEFFGGLLYASLNGFHMQQDNVAELDPEVPPNSLPDGSSAYRTVSGVETWGGEFEVSGSITPDWSMTGGYTYAYSRDQSGARVFTVSPMHLARFNTTYRFGKWTVGGGFSWQSEVYQNQSIPTGAFNPNGTPITAPGRVTQGGYFLADLMGRYAINDNISVGVTVTNLLDKAYYRNVGYFNGGYWGEPRRVLFNVRARF</sequence>
<dbReference type="SUPFAM" id="SSF56935">
    <property type="entry name" value="Porins"/>
    <property type="match status" value="1"/>
</dbReference>
<dbReference type="Pfam" id="PF07715">
    <property type="entry name" value="Plug"/>
    <property type="match status" value="1"/>
</dbReference>
<keyword evidence="8" id="KW-0408">Iron</keyword>
<dbReference type="GO" id="GO:0015344">
    <property type="term" value="F:siderophore uptake transmembrane transporter activity"/>
    <property type="evidence" value="ECO:0007669"/>
    <property type="project" value="TreeGrafter"/>
</dbReference>
<name>A0A484Q0P2_9ZZZZ</name>
<evidence type="ECO:0000259" key="14">
    <source>
        <dbReference type="Pfam" id="PF00593"/>
    </source>
</evidence>
<feature type="domain" description="TonB-dependent receptor-like beta-barrel" evidence="14">
    <location>
        <begin position="279"/>
        <end position="732"/>
    </location>
</feature>
<evidence type="ECO:0000256" key="2">
    <source>
        <dbReference type="ARBA" id="ARBA00009810"/>
    </source>
</evidence>
<keyword evidence="6" id="KW-0812">Transmembrane</keyword>
<dbReference type="EMBL" id="CAADIA010000006">
    <property type="protein sequence ID" value="VFR31948.1"/>
    <property type="molecule type" value="Genomic_DNA"/>
</dbReference>
<protein>
    <submittedName>
        <fullName evidence="16">TonB-dependent siderophore receptor</fullName>
    </submittedName>
</protein>
<evidence type="ECO:0000256" key="12">
    <source>
        <dbReference type="ARBA" id="ARBA00023237"/>
    </source>
</evidence>
<keyword evidence="3" id="KW-0813">Transport</keyword>